<comment type="caution">
    <text evidence="1">The sequence shown here is derived from an EMBL/GenBank/DDBJ whole genome shotgun (WGS) entry which is preliminary data.</text>
</comment>
<protein>
    <recommendedName>
        <fullName evidence="3">Sulfotransferase family protein</fullName>
    </recommendedName>
</protein>
<dbReference type="InterPro" id="IPR027417">
    <property type="entry name" value="P-loop_NTPase"/>
</dbReference>
<dbReference type="PANTHER" id="PTHR48312:SF1">
    <property type="entry name" value="SULFOTRANSFERASE"/>
    <property type="match status" value="1"/>
</dbReference>
<dbReference type="Proteomes" id="UP001152320">
    <property type="component" value="Chromosome 19"/>
</dbReference>
<dbReference type="SUPFAM" id="SSF52540">
    <property type="entry name" value="P-loop containing nucleoside triphosphate hydrolases"/>
    <property type="match status" value="1"/>
</dbReference>
<keyword evidence="2" id="KW-1185">Reference proteome</keyword>
<evidence type="ECO:0000313" key="1">
    <source>
        <dbReference type="EMBL" id="KAJ8023798.1"/>
    </source>
</evidence>
<evidence type="ECO:0000313" key="2">
    <source>
        <dbReference type="Proteomes" id="UP001152320"/>
    </source>
</evidence>
<organism evidence="1 2">
    <name type="scientific">Holothuria leucospilota</name>
    <name type="common">Black long sea cucumber</name>
    <name type="synonym">Mertensiothuria leucospilota</name>
    <dbReference type="NCBI Taxonomy" id="206669"/>
    <lineage>
        <taxon>Eukaryota</taxon>
        <taxon>Metazoa</taxon>
        <taxon>Echinodermata</taxon>
        <taxon>Eleutherozoa</taxon>
        <taxon>Echinozoa</taxon>
        <taxon>Holothuroidea</taxon>
        <taxon>Aspidochirotacea</taxon>
        <taxon>Aspidochirotida</taxon>
        <taxon>Holothuriidae</taxon>
        <taxon>Holothuria</taxon>
    </lineage>
</organism>
<proteinExistence type="predicted"/>
<dbReference type="PANTHER" id="PTHR48312">
    <property type="match status" value="1"/>
</dbReference>
<accession>A0A9Q0YJQ0</accession>
<dbReference type="AlphaFoldDB" id="A0A9Q0YJQ0"/>
<dbReference type="Gene3D" id="3.40.50.300">
    <property type="entry name" value="P-loop containing nucleotide triphosphate hydrolases"/>
    <property type="match status" value="1"/>
</dbReference>
<sequence>MNPLATNLAVRKDNNVVFLWCVPRSLSTLLTKCLSFVDGIQVWFEPYVVCYENLTIRNLEFLPDDPKMTLYRERYNLEKLKLAKTITWDDPSTWFEEGNFRYSWVRKQLEEHEPRKRHVFVKAMAYAVNGIPPHEYLPEVDVKHTFLIRNPVAVFSSFKTAIENEFEETRSTEERGDINIIDDVPIYKPKQFYRQLFNIWEDIQRKERTHPIVLDSDDVVSNPEATLQKYCREVGFQWDRKLLSWESSHNVIRRWKGSANYLRTAPSFFWFKNALSSNRFYPSNKQLPNVKQLSIDVQECIFESMPFYNELKKYKI</sequence>
<reference evidence="1" key="1">
    <citation type="submission" date="2021-10" db="EMBL/GenBank/DDBJ databases">
        <title>Tropical sea cucumber genome reveals ecological adaptation and Cuvierian tubules defense mechanism.</title>
        <authorList>
            <person name="Chen T."/>
        </authorList>
    </citation>
    <scope>NUCLEOTIDE SEQUENCE</scope>
    <source>
        <strain evidence="1">Nanhai2018</strain>
        <tissue evidence="1">Muscle</tissue>
    </source>
</reference>
<name>A0A9Q0YJQ0_HOLLE</name>
<evidence type="ECO:0008006" key="3">
    <source>
        <dbReference type="Google" id="ProtNLM"/>
    </source>
</evidence>
<dbReference type="EMBL" id="JAIZAY010000019">
    <property type="protein sequence ID" value="KAJ8023798.1"/>
    <property type="molecule type" value="Genomic_DNA"/>
</dbReference>
<gene>
    <name evidence="1" type="ORF">HOLleu_36339</name>
</gene>
<dbReference type="OrthoDB" id="10032491at2759"/>